<feature type="transmembrane region" description="Helical" evidence="1">
    <location>
        <begin position="31"/>
        <end position="50"/>
    </location>
</feature>
<feature type="transmembrane region" description="Helical" evidence="1">
    <location>
        <begin position="111"/>
        <end position="129"/>
    </location>
</feature>
<dbReference type="Proteomes" id="UP001374803">
    <property type="component" value="Chromosome"/>
</dbReference>
<name>A0ABZ2KSJ4_9BACT</name>
<reference evidence="2" key="1">
    <citation type="submission" date="2021-12" db="EMBL/GenBank/DDBJ databases">
        <title>Discovery of the Pendulisporaceae a myxobacterial family with distinct sporulation behavior and unique specialized metabolism.</title>
        <authorList>
            <person name="Garcia R."/>
            <person name="Popoff A."/>
            <person name="Bader C.D."/>
            <person name="Loehr J."/>
            <person name="Walesch S."/>
            <person name="Walt C."/>
            <person name="Boldt J."/>
            <person name="Bunk B."/>
            <person name="Haeckl F.J.F.P.J."/>
            <person name="Gunesch A.P."/>
            <person name="Birkelbach J."/>
            <person name="Nuebel U."/>
            <person name="Pietschmann T."/>
            <person name="Bach T."/>
            <person name="Mueller R."/>
        </authorList>
    </citation>
    <scope>NUCLEOTIDE SEQUENCE</scope>
    <source>
        <strain evidence="2">MSr11367</strain>
    </source>
</reference>
<gene>
    <name evidence="2" type="ORF">LVJ94_32720</name>
</gene>
<dbReference type="RefSeq" id="WP_394831285.1">
    <property type="nucleotide sequence ID" value="NZ_CP089929.1"/>
</dbReference>
<organism evidence="2 3">
    <name type="scientific">Pendulispora rubella</name>
    <dbReference type="NCBI Taxonomy" id="2741070"/>
    <lineage>
        <taxon>Bacteria</taxon>
        <taxon>Pseudomonadati</taxon>
        <taxon>Myxococcota</taxon>
        <taxon>Myxococcia</taxon>
        <taxon>Myxococcales</taxon>
        <taxon>Sorangiineae</taxon>
        <taxon>Pendulisporaceae</taxon>
        <taxon>Pendulispora</taxon>
    </lineage>
</organism>
<evidence type="ECO:0000256" key="1">
    <source>
        <dbReference type="SAM" id="Phobius"/>
    </source>
</evidence>
<accession>A0ABZ2KSJ4</accession>
<keyword evidence="1" id="KW-0812">Transmembrane</keyword>
<sequence length="249" mass="25141">MSALALKLLLMPLLLVFVSWTARRYGPRVSGIVTGLPVVSGPISLFLAVGNGPRFASGAAPGALAGLGGVGAFCGAYAWASRRATWPRALACGLGGFLVAAVLLQHASGTLGALSIAALAMLIAVRWMLARSEDAVVTALPPAAHWELPARIALATGIVVGLTAAAEQLGPRSSGVISTLPVLSAVVAVFMHARGGDRAVRTFLTGVVGSSIGTVGFFAVIGAWLTPGALVTTYAMAFVATAAINVISR</sequence>
<keyword evidence="1" id="KW-0472">Membrane</keyword>
<keyword evidence="1" id="KW-1133">Transmembrane helix</keyword>
<keyword evidence="3" id="KW-1185">Reference proteome</keyword>
<feature type="transmembrane region" description="Helical" evidence="1">
    <location>
        <begin position="86"/>
        <end position="104"/>
    </location>
</feature>
<evidence type="ECO:0000313" key="3">
    <source>
        <dbReference type="Proteomes" id="UP001374803"/>
    </source>
</evidence>
<feature type="transmembrane region" description="Helical" evidence="1">
    <location>
        <begin position="62"/>
        <end position="80"/>
    </location>
</feature>
<proteinExistence type="predicted"/>
<feature type="transmembrane region" description="Helical" evidence="1">
    <location>
        <begin position="203"/>
        <end position="225"/>
    </location>
</feature>
<feature type="transmembrane region" description="Helical" evidence="1">
    <location>
        <begin position="231"/>
        <end position="248"/>
    </location>
</feature>
<protein>
    <submittedName>
        <fullName evidence="2">Uncharacterized protein</fullName>
    </submittedName>
</protein>
<evidence type="ECO:0000313" key="2">
    <source>
        <dbReference type="EMBL" id="WXB01669.1"/>
    </source>
</evidence>
<dbReference type="EMBL" id="CP089983">
    <property type="protein sequence ID" value="WXB01669.1"/>
    <property type="molecule type" value="Genomic_DNA"/>
</dbReference>